<dbReference type="SUPFAM" id="SSF52540">
    <property type="entry name" value="P-loop containing nucleoside triphosphate hydrolases"/>
    <property type="match status" value="1"/>
</dbReference>
<keyword evidence="6" id="KW-0808">Transferase</keyword>
<accession>A0A9Q9II99</accession>
<feature type="domain" description="Thymidylate kinase-like" evidence="5">
    <location>
        <begin position="9"/>
        <end position="185"/>
    </location>
</feature>
<dbReference type="GO" id="GO:0006233">
    <property type="term" value="P:dTDP biosynthetic process"/>
    <property type="evidence" value="ECO:0007669"/>
    <property type="project" value="TreeGrafter"/>
</dbReference>
<evidence type="ECO:0000259" key="5">
    <source>
        <dbReference type="Pfam" id="PF02223"/>
    </source>
</evidence>
<organism evidence="6 7">
    <name type="scientific">Dactylosporangium aurantiacum</name>
    <dbReference type="NCBI Taxonomy" id="35754"/>
    <lineage>
        <taxon>Bacteria</taxon>
        <taxon>Bacillati</taxon>
        <taxon>Actinomycetota</taxon>
        <taxon>Actinomycetes</taxon>
        <taxon>Micromonosporales</taxon>
        <taxon>Micromonosporaceae</taxon>
        <taxon>Dactylosporangium</taxon>
    </lineage>
</organism>
<dbReference type="Pfam" id="PF02223">
    <property type="entry name" value="Thymidylate_kin"/>
    <property type="match status" value="1"/>
</dbReference>
<gene>
    <name evidence="6" type="ORF">Daura_42280</name>
</gene>
<dbReference type="GO" id="GO:0006235">
    <property type="term" value="P:dTTP biosynthetic process"/>
    <property type="evidence" value="ECO:0007669"/>
    <property type="project" value="TreeGrafter"/>
</dbReference>
<reference evidence="6" key="1">
    <citation type="submission" date="2021-04" db="EMBL/GenBank/DDBJ databases">
        <title>Dactylosporangium aurantiacum NRRL B-8018 full assembly.</title>
        <authorList>
            <person name="Hartkoorn R.C."/>
            <person name="Beaudoing E."/>
            <person name="Hot D."/>
        </authorList>
    </citation>
    <scope>NUCLEOTIDE SEQUENCE</scope>
    <source>
        <strain evidence="6">NRRL B-8018</strain>
    </source>
</reference>
<dbReference type="KEGG" id="daur:Daura_42280"/>
<name>A0A9Q9II99_9ACTN</name>
<dbReference type="InterPro" id="IPR039430">
    <property type="entry name" value="Thymidylate_kin-like_dom"/>
</dbReference>
<dbReference type="OrthoDB" id="3363468at2"/>
<dbReference type="InterPro" id="IPR027417">
    <property type="entry name" value="P-loop_NTPase"/>
</dbReference>
<keyword evidence="7" id="KW-1185">Reference proteome</keyword>
<sequence length="215" mass="23932">MIRTVALIGIDGAGKSTQARWLADWLDASGTPARYHRNAAGRVFFGRLAQRLGRRDAEHLLGVRLFLLIETLLRGLAITRALLLSRLTGTVAVMDRYTYCQYTSITVRGGSPRLARLLFRLLPQPELVFYLAVPPPVAQARVEARGKDHEELDYLTASDVAYRQLPEAAGFTVVDAGVDPSAVQTQLREALRRDHLPDQAWRRPSRSAQHLLPIG</sequence>
<dbReference type="GO" id="GO:0005737">
    <property type="term" value="C:cytoplasm"/>
    <property type="evidence" value="ECO:0007669"/>
    <property type="project" value="TreeGrafter"/>
</dbReference>
<keyword evidence="6" id="KW-0418">Kinase</keyword>
<evidence type="ECO:0000313" key="7">
    <source>
        <dbReference type="Proteomes" id="UP001058003"/>
    </source>
</evidence>
<dbReference type="RefSeq" id="WP_081970121.1">
    <property type="nucleotide sequence ID" value="NZ_CP073767.1"/>
</dbReference>
<keyword evidence="4" id="KW-0067">ATP-binding</keyword>
<dbReference type="Proteomes" id="UP001058003">
    <property type="component" value="Chromosome"/>
</dbReference>
<dbReference type="Gene3D" id="3.40.50.300">
    <property type="entry name" value="P-loop containing nucleotide triphosphate hydrolases"/>
    <property type="match status" value="1"/>
</dbReference>
<dbReference type="GO" id="GO:0004798">
    <property type="term" value="F:dTMP kinase activity"/>
    <property type="evidence" value="ECO:0007669"/>
    <property type="project" value="TreeGrafter"/>
</dbReference>
<evidence type="ECO:0000256" key="4">
    <source>
        <dbReference type="ARBA" id="ARBA00022840"/>
    </source>
</evidence>
<evidence type="ECO:0000256" key="3">
    <source>
        <dbReference type="ARBA" id="ARBA00022741"/>
    </source>
</evidence>
<dbReference type="GO" id="GO:0005524">
    <property type="term" value="F:ATP binding"/>
    <property type="evidence" value="ECO:0007669"/>
    <property type="project" value="UniProtKB-KW"/>
</dbReference>
<dbReference type="PANTHER" id="PTHR10344:SF4">
    <property type="entry name" value="UMP-CMP KINASE 2, MITOCHONDRIAL"/>
    <property type="match status" value="1"/>
</dbReference>
<evidence type="ECO:0000256" key="1">
    <source>
        <dbReference type="ARBA" id="ARBA00009776"/>
    </source>
</evidence>
<proteinExistence type="inferred from homology"/>
<dbReference type="EMBL" id="CP073767">
    <property type="protein sequence ID" value="UWZ53145.1"/>
    <property type="molecule type" value="Genomic_DNA"/>
</dbReference>
<protein>
    <recommendedName>
        <fullName evidence="2">Thymidylate kinase</fullName>
    </recommendedName>
</protein>
<keyword evidence="3" id="KW-0547">Nucleotide-binding</keyword>
<dbReference type="PANTHER" id="PTHR10344">
    <property type="entry name" value="THYMIDYLATE KINASE"/>
    <property type="match status" value="1"/>
</dbReference>
<comment type="similarity">
    <text evidence="1">Belongs to the thymidylate kinase family.</text>
</comment>
<evidence type="ECO:0000313" key="6">
    <source>
        <dbReference type="EMBL" id="UWZ53145.1"/>
    </source>
</evidence>
<dbReference type="GO" id="GO:0006227">
    <property type="term" value="P:dUDP biosynthetic process"/>
    <property type="evidence" value="ECO:0007669"/>
    <property type="project" value="TreeGrafter"/>
</dbReference>
<evidence type="ECO:0000256" key="2">
    <source>
        <dbReference type="ARBA" id="ARBA00017144"/>
    </source>
</evidence>
<dbReference type="AlphaFoldDB" id="A0A9Q9II99"/>